<dbReference type="InterPro" id="IPR029039">
    <property type="entry name" value="Flavoprotein-like_sf"/>
</dbReference>
<keyword evidence="12" id="KW-1185">Reference proteome</keyword>
<dbReference type="InterPro" id="IPR008254">
    <property type="entry name" value="Flavodoxin/NO_synth"/>
</dbReference>
<evidence type="ECO:0000259" key="10">
    <source>
        <dbReference type="PROSITE" id="PS51384"/>
    </source>
</evidence>
<dbReference type="PROSITE" id="PS50902">
    <property type="entry name" value="FLAVODOXIN_LIKE"/>
    <property type="match status" value="1"/>
</dbReference>
<dbReference type="KEGG" id="mng:MNEG_0250"/>
<evidence type="ECO:0000256" key="3">
    <source>
        <dbReference type="ARBA" id="ARBA00022630"/>
    </source>
</evidence>
<accession>A0A0D2N609</accession>
<dbReference type="AlphaFoldDB" id="A0A0D2N609"/>
<evidence type="ECO:0000256" key="1">
    <source>
        <dbReference type="ARBA" id="ARBA00001917"/>
    </source>
</evidence>
<keyword evidence="5" id="KW-0274">FAD</keyword>
<dbReference type="PANTHER" id="PTHR19384">
    <property type="entry name" value="NITRIC OXIDE SYNTHASE-RELATED"/>
    <property type="match status" value="1"/>
</dbReference>
<comment type="cofactor">
    <cofactor evidence="2">
        <name>FAD</name>
        <dbReference type="ChEBI" id="CHEBI:57692"/>
    </cofactor>
</comment>
<dbReference type="RefSeq" id="XP_013906706.1">
    <property type="nucleotide sequence ID" value="XM_014051252.1"/>
</dbReference>
<dbReference type="GO" id="GO:0050660">
    <property type="term" value="F:flavin adenine dinucleotide binding"/>
    <property type="evidence" value="ECO:0007669"/>
    <property type="project" value="TreeGrafter"/>
</dbReference>
<reference evidence="11 12" key="1">
    <citation type="journal article" date="2013" name="BMC Genomics">
        <title>Reconstruction of the lipid metabolism for the microalga Monoraphidium neglectum from its genome sequence reveals characteristics suitable for biofuel production.</title>
        <authorList>
            <person name="Bogen C."/>
            <person name="Al-Dilaimi A."/>
            <person name="Albersmeier A."/>
            <person name="Wichmann J."/>
            <person name="Grundmann M."/>
            <person name="Rupp O."/>
            <person name="Lauersen K.J."/>
            <person name="Blifernez-Klassen O."/>
            <person name="Kalinowski J."/>
            <person name="Goesmann A."/>
            <person name="Mussgnug J.H."/>
            <person name="Kruse O."/>
        </authorList>
    </citation>
    <scope>NUCLEOTIDE SEQUENCE [LARGE SCALE GENOMIC DNA]</scope>
    <source>
        <strain evidence="11 12">SAG 48.87</strain>
    </source>
</reference>
<dbReference type="EC" id="1.8.1.2" evidence="11"/>
<dbReference type="Pfam" id="PF00258">
    <property type="entry name" value="Flavodoxin_1"/>
    <property type="match status" value="1"/>
</dbReference>
<dbReference type="InterPro" id="IPR017938">
    <property type="entry name" value="Riboflavin_synthase-like_b-brl"/>
</dbReference>
<dbReference type="GeneID" id="25726368"/>
<dbReference type="PROSITE" id="PS51384">
    <property type="entry name" value="FAD_FR"/>
    <property type="match status" value="1"/>
</dbReference>
<evidence type="ECO:0000256" key="8">
    <source>
        <dbReference type="SAM" id="Phobius"/>
    </source>
</evidence>
<dbReference type="SUPFAM" id="SSF52343">
    <property type="entry name" value="Ferredoxin reductase-like, C-terminal NADP-linked domain"/>
    <property type="match status" value="2"/>
</dbReference>
<dbReference type="GO" id="GO:0005829">
    <property type="term" value="C:cytosol"/>
    <property type="evidence" value="ECO:0007669"/>
    <property type="project" value="TreeGrafter"/>
</dbReference>
<dbReference type="Gene3D" id="3.40.50.360">
    <property type="match status" value="1"/>
</dbReference>
<name>A0A0D2N609_9CHLO</name>
<feature type="compositionally biased region" description="Low complexity" evidence="7">
    <location>
        <begin position="612"/>
        <end position="621"/>
    </location>
</feature>
<sequence>MTTSTGSWWLWTGCAAVGVYTYYSLRPKPRGAADDTDFAGFLADPSSLAAPTARAAPPRDETGFNAFLRVLPTAPAADPTGFDSFLRVKPAVAGGAAPPGAAEQQAKQEEAAPLDRAGVAVLFGTEYGFSKEIAEKLCAELKAGGAFWPRLVNMADHPEGYDLAAEQAGDGVPPTEARDFCDWLLAGKAGALPNLSYSVLALGDKSYPHFCRCGKQLDAALAAAGARELAARVDVDKEDWGAVDGWIEVVQGVLPGLGLKSLAETGGGAAPASAAPAAAAAKRYSKARPYFAPVRALQGLCVIADKAADKDTVRVELDLGDSGLAYAPGDALGVYPTNSAEAVSELLAALGASGDEAVPVPSWHYQEPEAHSTLIPGATGAPSMPLRAALARCYDLRSPKGDALLRALQAALPLLKGNGDAAAAANGPLANGDAAAHANGGEAAAPGPAAGSAAGQVAELARLLGDKGALEAYLGPRHVIDVIQDFGAAALTHEQLLPALRQLQPRLYSISSSPLEDPQGVQATIAVVRYEALGAGRVGVCSTFVAERTQLGDVAPVFISKNPDFRLPPDPATPVIMVGPGTGLAPFRSFIVHRLIEAGADPATIGADAEVQQEQQQQQQKKGGEKSHTKAKAANGVAANGVAANGSLAAAYEATNGAAMNGAADVVAGSGDQGQQRQWGFGPTVLYFGCRRRDQDYLYGSDLERWAAAGAIELHTAFSREPGRPKVYVQQRLEESADRVWELLEAGAHFYVCGDANSMAGAVEHALLRIIAARLPGAGEGGDGGEAGARAYLQRLSEEHRYERDVWFS</sequence>
<dbReference type="InterPro" id="IPR039261">
    <property type="entry name" value="FNR_nucleotide-bd"/>
</dbReference>
<keyword evidence="4" id="KW-0288">FMN</keyword>
<dbReference type="Gene3D" id="2.40.30.10">
    <property type="entry name" value="Translation factors"/>
    <property type="match status" value="2"/>
</dbReference>
<evidence type="ECO:0000256" key="7">
    <source>
        <dbReference type="SAM" id="MobiDB-lite"/>
    </source>
</evidence>
<dbReference type="SUPFAM" id="SSF52218">
    <property type="entry name" value="Flavoproteins"/>
    <property type="match status" value="1"/>
</dbReference>
<dbReference type="GO" id="GO:0010181">
    <property type="term" value="F:FMN binding"/>
    <property type="evidence" value="ECO:0007669"/>
    <property type="project" value="InterPro"/>
</dbReference>
<keyword evidence="11" id="KW-0560">Oxidoreductase</keyword>
<organism evidence="11 12">
    <name type="scientific">Monoraphidium neglectum</name>
    <dbReference type="NCBI Taxonomy" id="145388"/>
    <lineage>
        <taxon>Eukaryota</taxon>
        <taxon>Viridiplantae</taxon>
        <taxon>Chlorophyta</taxon>
        <taxon>core chlorophytes</taxon>
        <taxon>Chlorophyceae</taxon>
        <taxon>CS clade</taxon>
        <taxon>Sphaeropleales</taxon>
        <taxon>Selenastraceae</taxon>
        <taxon>Monoraphidium</taxon>
    </lineage>
</organism>
<dbReference type="Proteomes" id="UP000054498">
    <property type="component" value="Unassembled WGS sequence"/>
</dbReference>
<dbReference type="InterPro" id="IPR001709">
    <property type="entry name" value="Flavoprot_Pyr_Nucl_cyt_Rdtase"/>
</dbReference>
<dbReference type="InterPro" id="IPR003097">
    <property type="entry name" value="CysJ-like_FAD-binding"/>
</dbReference>
<feature type="transmembrane region" description="Helical" evidence="8">
    <location>
        <begin position="6"/>
        <end position="23"/>
    </location>
</feature>
<evidence type="ECO:0000256" key="4">
    <source>
        <dbReference type="ARBA" id="ARBA00022643"/>
    </source>
</evidence>
<dbReference type="GO" id="GO:0004783">
    <property type="term" value="F:sulfite reductase (NADPH) activity"/>
    <property type="evidence" value="ECO:0007669"/>
    <property type="project" value="UniProtKB-EC"/>
</dbReference>
<evidence type="ECO:0000313" key="11">
    <source>
        <dbReference type="EMBL" id="KIZ07687.1"/>
    </source>
</evidence>
<feature type="domain" description="Flavodoxin-like" evidence="9">
    <location>
        <begin position="119"/>
        <end position="251"/>
    </location>
</feature>
<evidence type="ECO:0000259" key="9">
    <source>
        <dbReference type="PROSITE" id="PS50902"/>
    </source>
</evidence>
<keyword evidence="8" id="KW-1133">Transmembrane helix</keyword>
<dbReference type="InterPro" id="IPR001433">
    <property type="entry name" value="OxRdtase_FAD/NAD-bd"/>
</dbReference>
<keyword evidence="8" id="KW-0472">Membrane</keyword>
<dbReference type="SUPFAM" id="SSF63380">
    <property type="entry name" value="Riboflavin synthase domain-like"/>
    <property type="match status" value="1"/>
</dbReference>
<dbReference type="PRINTS" id="PR00371">
    <property type="entry name" value="FPNCR"/>
</dbReference>
<gene>
    <name evidence="11" type="ORF">MNEG_0250</name>
</gene>
<keyword evidence="8" id="KW-0812">Transmembrane</keyword>
<evidence type="ECO:0000256" key="2">
    <source>
        <dbReference type="ARBA" id="ARBA00001974"/>
    </source>
</evidence>
<evidence type="ECO:0000313" key="12">
    <source>
        <dbReference type="Proteomes" id="UP000054498"/>
    </source>
</evidence>
<dbReference type="STRING" id="145388.A0A0D2N609"/>
<dbReference type="InterPro" id="IPR017927">
    <property type="entry name" value="FAD-bd_FR_type"/>
</dbReference>
<dbReference type="EMBL" id="KK100238">
    <property type="protein sequence ID" value="KIZ07687.1"/>
    <property type="molecule type" value="Genomic_DNA"/>
</dbReference>
<proteinExistence type="predicted"/>
<keyword evidence="6" id="KW-0521">NADP</keyword>
<dbReference type="PANTHER" id="PTHR19384:SF128">
    <property type="entry name" value="NADPH OXIDOREDUCTASE A"/>
    <property type="match status" value="1"/>
</dbReference>
<evidence type="ECO:0000256" key="6">
    <source>
        <dbReference type="ARBA" id="ARBA00022857"/>
    </source>
</evidence>
<feature type="region of interest" description="Disordered" evidence="7">
    <location>
        <begin position="609"/>
        <end position="632"/>
    </location>
</feature>
<comment type="cofactor">
    <cofactor evidence="1">
        <name>FMN</name>
        <dbReference type="ChEBI" id="CHEBI:58210"/>
    </cofactor>
</comment>
<feature type="domain" description="FAD-binding FR-type" evidence="10">
    <location>
        <begin position="287"/>
        <end position="568"/>
    </location>
</feature>
<protein>
    <submittedName>
        <fullName evidence="11">Sulfite reductase (NADPH) flavoprotein alpha-component</fullName>
        <ecNumber evidence="11">1.8.1.2</ecNumber>
    </submittedName>
</protein>
<dbReference type="Gene3D" id="3.40.50.80">
    <property type="entry name" value="Nucleotide-binding domain of ferredoxin-NADP reductase (FNR) module"/>
    <property type="match status" value="1"/>
</dbReference>
<dbReference type="OrthoDB" id="1856718at2759"/>
<evidence type="ECO:0000256" key="5">
    <source>
        <dbReference type="ARBA" id="ARBA00022827"/>
    </source>
</evidence>
<dbReference type="Pfam" id="PF00667">
    <property type="entry name" value="FAD_binding_1"/>
    <property type="match status" value="2"/>
</dbReference>
<dbReference type="Pfam" id="PF00175">
    <property type="entry name" value="NAD_binding_1"/>
    <property type="match status" value="1"/>
</dbReference>
<keyword evidence="3" id="KW-0285">Flavoprotein</keyword>